<feature type="coiled-coil region" evidence="1">
    <location>
        <begin position="76"/>
        <end position="103"/>
    </location>
</feature>
<dbReference type="RefSeq" id="WP_321552653.1">
    <property type="nucleotide sequence ID" value="NZ_JAXIVU010000002.1"/>
</dbReference>
<comment type="caution">
    <text evidence="3">The sequence shown here is derived from an EMBL/GenBank/DDBJ whole genome shotgun (WGS) entry which is preliminary data.</text>
</comment>
<reference evidence="3 4" key="1">
    <citation type="submission" date="2023-12" db="EMBL/GenBank/DDBJ databases">
        <title>Denitrificimonas halotolerans sp. nov.,a novel species isolated from landfill leachate.</title>
        <authorList>
            <person name="Wang S."/>
        </authorList>
    </citation>
    <scope>NUCLEOTIDE SEQUENCE [LARGE SCALE GENOMIC DNA]</scope>
    <source>
        <strain evidence="3 4">JX-1</strain>
    </source>
</reference>
<dbReference type="NCBIfam" id="TIGR03761">
    <property type="entry name" value="ICE_PFL4669"/>
    <property type="match status" value="1"/>
</dbReference>
<sequence>MSQQQAIVERYKVNLGSLRSQIELKLHTYHALRVWQGGQPTGKPGYTVPSMQQYFAITNMIRLTSARDNPYADWWMIKIEEKLDQAQQEMNELSAMLEKLITAVPEQISITENLNQEPFITPVFCNSHMGFRAVFLLEAYDSLARKILLANHVGLMSRRDMEGFLDQGAHQLRSLFGLALTYKNTGVSRDDMAANNARAREAIERLGTPPSDILQGTRRSEFAPNIQRDNAAAYDDEAEKPEEQPKEQVASSDTALQQAKSEEQQAT</sequence>
<organism evidence="3 4">
    <name type="scientific">Denitrificimonas halotolerans</name>
    <dbReference type="NCBI Taxonomy" id="3098930"/>
    <lineage>
        <taxon>Bacteria</taxon>
        <taxon>Pseudomonadati</taxon>
        <taxon>Pseudomonadota</taxon>
        <taxon>Gammaproteobacteria</taxon>
        <taxon>Pseudomonadales</taxon>
        <taxon>Pseudomonadaceae</taxon>
        <taxon>Denitrificimonas</taxon>
    </lineage>
</organism>
<evidence type="ECO:0000256" key="2">
    <source>
        <dbReference type="SAM" id="MobiDB-lite"/>
    </source>
</evidence>
<keyword evidence="4" id="KW-1185">Reference proteome</keyword>
<dbReference type="InterPro" id="IPR014996">
    <property type="entry name" value="AcaB"/>
</dbReference>
<dbReference type="EMBL" id="JAXIVU010000002">
    <property type="protein sequence ID" value="MDY7218564.1"/>
    <property type="molecule type" value="Genomic_DNA"/>
</dbReference>
<evidence type="ECO:0000313" key="4">
    <source>
        <dbReference type="Proteomes" id="UP001294570"/>
    </source>
</evidence>
<dbReference type="Proteomes" id="UP001294570">
    <property type="component" value="Unassembled WGS sequence"/>
</dbReference>
<gene>
    <name evidence="3" type="ORF">TOI97_03075</name>
</gene>
<evidence type="ECO:0000313" key="3">
    <source>
        <dbReference type="EMBL" id="MDY7218564.1"/>
    </source>
</evidence>
<evidence type="ECO:0000256" key="1">
    <source>
        <dbReference type="SAM" id="Coils"/>
    </source>
</evidence>
<proteinExistence type="predicted"/>
<keyword evidence="1" id="KW-0175">Coiled coil</keyword>
<feature type="region of interest" description="Disordered" evidence="2">
    <location>
        <begin position="203"/>
        <end position="267"/>
    </location>
</feature>
<accession>A0ABU5GNX8</accession>
<dbReference type="Pfam" id="PF08900">
    <property type="entry name" value="AcaB"/>
    <property type="match status" value="1"/>
</dbReference>
<name>A0ABU5GNX8_9GAMM</name>
<protein>
    <submittedName>
        <fullName evidence="3">TIGR03761 family integrating conjugative element protein</fullName>
    </submittedName>
</protein>